<dbReference type="SUPFAM" id="SSF48264">
    <property type="entry name" value="Cytochrome P450"/>
    <property type="match status" value="2"/>
</dbReference>
<keyword evidence="9 11" id="KW-0472">Membrane</keyword>
<evidence type="ECO:0000313" key="12">
    <source>
        <dbReference type="Proteomes" id="UP000504612"/>
    </source>
</evidence>
<evidence type="ECO:0000256" key="4">
    <source>
        <dbReference type="ARBA" id="ARBA00022617"/>
    </source>
</evidence>
<keyword evidence="4 10" id="KW-0349">Heme</keyword>
<dbReference type="GO" id="GO:0016712">
    <property type="term" value="F:oxidoreductase activity, acting on paired donors, with incorporation or reduction of molecular oxygen, reduced flavin or flavoprotein as one donor, and incorporation of one atom of oxygen"/>
    <property type="evidence" value="ECO:0007669"/>
    <property type="project" value="TreeGrafter"/>
</dbReference>
<evidence type="ECO:0000256" key="9">
    <source>
        <dbReference type="ARBA" id="ARBA00023136"/>
    </source>
</evidence>
<comment type="cofactor">
    <cofactor evidence="1 10">
        <name>heme</name>
        <dbReference type="ChEBI" id="CHEBI:30413"/>
    </cofactor>
</comment>
<evidence type="ECO:0000256" key="6">
    <source>
        <dbReference type="ARBA" id="ARBA00023002"/>
    </source>
</evidence>
<dbReference type="InterPro" id="IPR050182">
    <property type="entry name" value="Cytochrome_P450_fam2"/>
</dbReference>
<reference evidence="13" key="1">
    <citation type="submission" date="2025-08" db="UniProtKB">
        <authorList>
            <consortium name="RefSeq"/>
        </authorList>
    </citation>
    <scope>IDENTIFICATION</scope>
</reference>
<evidence type="ECO:0000256" key="10">
    <source>
        <dbReference type="PIRSR" id="PIRSR602401-1"/>
    </source>
</evidence>
<evidence type="ECO:0000256" key="8">
    <source>
        <dbReference type="ARBA" id="ARBA00023033"/>
    </source>
</evidence>
<comment type="similarity">
    <text evidence="3">Belongs to the cytochrome P450 family.</text>
</comment>
<dbReference type="PANTHER" id="PTHR24300">
    <property type="entry name" value="CYTOCHROME P450 508A4-RELATED"/>
    <property type="match status" value="1"/>
</dbReference>
<dbReference type="AlphaFoldDB" id="A0A6J1VW46"/>
<evidence type="ECO:0000313" key="13">
    <source>
        <dbReference type="RefSeq" id="XP_026544209.1"/>
    </source>
</evidence>
<name>A0A6J1VW46_9SAUR</name>
<dbReference type="GO" id="GO:0006082">
    <property type="term" value="P:organic acid metabolic process"/>
    <property type="evidence" value="ECO:0007669"/>
    <property type="project" value="TreeGrafter"/>
</dbReference>
<feature type="transmembrane region" description="Helical" evidence="11">
    <location>
        <begin position="62"/>
        <end position="81"/>
    </location>
</feature>
<dbReference type="GeneID" id="113426092"/>
<gene>
    <name evidence="13" type="primary">LOC113426092</name>
</gene>
<dbReference type="InterPro" id="IPR017972">
    <property type="entry name" value="Cyt_P450_CS"/>
</dbReference>
<keyword evidence="6" id="KW-0560">Oxidoreductase</keyword>
<keyword evidence="5 10" id="KW-0479">Metal-binding</keyword>
<dbReference type="GO" id="GO:0020037">
    <property type="term" value="F:heme binding"/>
    <property type="evidence" value="ECO:0007669"/>
    <property type="project" value="InterPro"/>
</dbReference>
<organism evidence="12 13">
    <name type="scientific">Notechis scutatus</name>
    <name type="common">mainland tiger snake</name>
    <dbReference type="NCBI Taxonomy" id="8663"/>
    <lineage>
        <taxon>Eukaryota</taxon>
        <taxon>Metazoa</taxon>
        <taxon>Chordata</taxon>
        <taxon>Craniata</taxon>
        <taxon>Vertebrata</taxon>
        <taxon>Euteleostomi</taxon>
        <taxon>Lepidosauria</taxon>
        <taxon>Squamata</taxon>
        <taxon>Bifurcata</taxon>
        <taxon>Unidentata</taxon>
        <taxon>Episquamata</taxon>
        <taxon>Toxicofera</taxon>
        <taxon>Serpentes</taxon>
        <taxon>Colubroidea</taxon>
        <taxon>Elapidae</taxon>
        <taxon>Hydrophiinae</taxon>
        <taxon>Notechis</taxon>
    </lineage>
</organism>
<dbReference type="Pfam" id="PF00067">
    <property type="entry name" value="p450"/>
    <property type="match status" value="2"/>
</dbReference>
<dbReference type="Proteomes" id="UP000504612">
    <property type="component" value="Unplaced"/>
</dbReference>
<dbReference type="Gene3D" id="1.10.630.10">
    <property type="entry name" value="Cytochrome P450"/>
    <property type="match status" value="2"/>
</dbReference>
<keyword evidence="8" id="KW-0503">Monooxygenase</keyword>
<accession>A0A6J1VW46</accession>
<evidence type="ECO:0000256" key="3">
    <source>
        <dbReference type="ARBA" id="ARBA00010617"/>
    </source>
</evidence>
<keyword evidence="11" id="KW-0812">Transmembrane</keyword>
<feature type="binding site" description="axial binding residue" evidence="10">
    <location>
        <position position="436"/>
    </location>
    <ligand>
        <name>heme</name>
        <dbReference type="ChEBI" id="CHEBI:30413"/>
    </ligand>
    <ligandPart>
        <name>Fe</name>
        <dbReference type="ChEBI" id="CHEBI:18248"/>
    </ligandPart>
</feature>
<dbReference type="GO" id="GO:0016020">
    <property type="term" value="C:membrane"/>
    <property type="evidence" value="ECO:0007669"/>
    <property type="project" value="UniProtKB-SubCell"/>
</dbReference>
<dbReference type="RefSeq" id="XP_026544209.1">
    <property type="nucleotide sequence ID" value="XM_026688424.1"/>
</dbReference>
<dbReference type="GO" id="GO:0005737">
    <property type="term" value="C:cytoplasm"/>
    <property type="evidence" value="ECO:0007669"/>
    <property type="project" value="TreeGrafter"/>
</dbReference>
<sequence length="954" mass="109936">MITIEIFLFVLLLALLIVFFLRQLWFRRHLPPGPLALPLIGTLWADGFWLREDYFLKHVKRYGNLYIMSFGHYLLVVLSGFKTVKEGMTKFPEEFSGRPKDPFFDILGKEKGIILSNGHTWKQQRHIGVTSLRKLGLGKKSIEYQIEGAVQTLVENFRETEGQPFDPSLLVLNAVCNVICALSCGHQFAPEDENFQKLTQALKTLLKFIGDFYHTVYDTFPWLMKYLPGPHKEAIASMNLILSFAKQEIEKHKESHCLHEPQDFIDHYLLQMEKSRNDPNSTYNEDNLARCILDFFAAGTDTTFATLMWALLLLTNHPDIQDRVQKEIEDVFGFSGSISYQDRKKLPYTNAVIHEMQRLKYILIVGVPRQSTRDVKMRGYLIPKGSFIVTDLRSVLLDPEQWETPKEFNPNHFLDKDGKFIDREEFLPFGIGQRACVGQQLARIEIFIFLTSLLRAFSFQLPQGVKKLNEEPVVKVSMHPHPYKRWSRRHFPPGPPSLPVFGNAWAVQTRNNEDIMKKLAKKYGNIYTLWLGNQSVVVLSGFKAVKEGLVGYGEEFSGRIVSAFFSSQGKGRGIVFANGHIWKKQRQIGNTSLRLFGPGNKKIEHHIKEEAQQLIEIFTRTKGQPFDPSLPLIYSVSNVMCAFNLGHQFAHEDQNFRKLVENILCTVRMTGRAFHLVYEAIPWLMKHLPGPHQKAIESAEFILSFVRQEVESHKQYQSLHDPQDFIDFYLLQMEKNKDDRNSVYSEENLACCLLELFIAGAETTYSSLMWAVLLLVNHPDIQEKVHKEIEDVFGASGSISYDDRHKLPYTNAVIHETQRTKYVLFIPIPRQSLKDVKMRGFHIPKGTVIVSDLRSVLLDPEEWETPEEFNPNHFLDKDGKFQTREAFMPFGAGQRVCLGEKLSRIEMFIILTNLLRTFHFQPPEGVKKLDEKPIISMGLTPHPFKICAVPYYTS</sequence>
<keyword evidence="12" id="KW-1185">Reference proteome</keyword>
<dbReference type="InterPro" id="IPR002401">
    <property type="entry name" value="Cyt_P450_E_grp-I"/>
</dbReference>
<dbReference type="PROSITE" id="PS00086">
    <property type="entry name" value="CYTOCHROME_P450"/>
    <property type="match status" value="2"/>
</dbReference>
<evidence type="ECO:0000256" key="2">
    <source>
        <dbReference type="ARBA" id="ARBA00004370"/>
    </source>
</evidence>
<keyword evidence="11" id="KW-1133">Transmembrane helix</keyword>
<evidence type="ECO:0000256" key="11">
    <source>
        <dbReference type="SAM" id="Phobius"/>
    </source>
</evidence>
<protein>
    <submittedName>
        <fullName evidence="13">Cytochrome P450 2J5-like</fullName>
    </submittedName>
</protein>
<evidence type="ECO:0000256" key="7">
    <source>
        <dbReference type="ARBA" id="ARBA00023004"/>
    </source>
</evidence>
<feature type="transmembrane region" description="Helical" evidence="11">
    <location>
        <begin position="32"/>
        <end position="50"/>
    </location>
</feature>
<dbReference type="KEGG" id="nss:113426092"/>
<proteinExistence type="inferred from homology"/>
<dbReference type="FunFam" id="1.10.630.10:FF:000004">
    <property type="entry name" value="cytochrome P450 2D15 isoform X1"/>
    <property type="match status" value="2"/>
</dbReference>
<dbReference type="PRINTS" id="PR00385">
    <property type="entry name" value="P450"/>
</dbReference>
<dbReference type="InterPro" id="IPR001128">
    <property type="entry name" value="Cyt_P450"/>
</dbReference>
<dbReference type="GO" id="GO:0006805">
    <property type="term" value="P:xenobiotic metabolic process"/>
    <property type="evidence" value="ECO:0007669"/>
    <property type="project" value="TreeGrafter"/>
</dbReference>
<comment type="subcellular location">
    <subcellularLocation>
        <location evidence="2">Membrane</location>
    </subcellularLocation>
</comment>
<evidence type="ECO:0000256" key="5">
    <source>
        <dbReference type="ARBA" id="ARBA00022723"/>
    </source>
</evidence>
<feature type="transmembrane region" description="Helical" evidence="11">
    <location>
        <begin position="7"/>
        <end position="26"/>
    </location>
</feature>
<dbReference type="GO" id="GO:0005506">
    <property type="term" value="F:iron ion binding"/>
    <property type="evidence" value="ECO:0007669"/>
    <property type="project" value="InterPro"/>
</dbReference>
<evidence type="ECO:0000256" key="1">
    <source>
        <dbReference type="ARBA" id="ARBA00001971"/>
    </source>
</evidence>
<dbReference type="InterPro" id="IPR036396">
    <property type="entry name" value="Cyt_P450_sf"/>
</dbReference>
<dbReference type="PRINTS" id="PR00463">
    <property type="entry name" value="EP450I"/>
</dbReference>
<keyword evidence="7 10" id="KW-0408">Iron</keyword>
<dbReference type="PANTHER" id="PTHR24300:SF134">
    <property type="entry name" value="CYTOCHROME P450, FAMILY 2, SUBFAMILY AB, POLYPEPTIDE 2-RELATED"/>
    <property type="match status" value="1"/>
</dbReference>